<dbReference type="GO" id="GO:0044782">
    <property type="term" value="P:cilium organization"/>
    <property type="evidence" value="ECO:0007669"/>
    <property type="project" value="TreeGrafter"/>
</dbReference>
<protein>
    <submittedName>
        <fullName evidence="3">Protein aael aael001860 aedes aegypti</fullName>
    </submittedName>
</protein>
<name>U5ESD8_9DIPT</name>
<feature type="region of interest" description="Disordered" evidence="2">
    <location>
        <begin position="134"/>
        <end position="158"/>
    </location>
</feature>
<feature type="coiled-coil region" evidence="1">
    <location>
        <begin position="50"/>
        <end position="80"/>
    </location>
</feature>
<dbReference type="Pfam" id="PF14989">
    <property type="entry name" value="CCDC32"/>
    <property type="match status" value="1"/>
</dbReference>
<reference evidence="3" key="1">
    <citation type="journal article" date="2014" name="Insect Biochem. Mol. Biol.">
        <title>An insight into the sialome of the frog biting fly, Corethrella appendiculata.</title>
        <authorList>
            <person name="Ribeiro J.M.C."/>
            <person name="Chagas A.C."/>
            <person name="Pham V.M."/>
            <person name="Lounibos L.P."/>
            <person name="Calvo E."/>
        </authorList>
    </citation>
    <scope>NUCLEOTIDE SEQUENCE</scope>
    <source>
        <tissue evidence="3">Salivary glands</tissue>
    </source>
</reference>
<keyword evidence="1" id="KW-0175">Coiled coil</keyword>
<organism evidence="3">
    <name type="scientific">Corethrella appendiculata</name>
    <dbReference type="NCBI Taxonomy" id="1370023"/>
    <lineage>
        <taxon>Eukaryota</taxon>
        <taxon>Metazoa</taxon>
        <taxon>Ecdysozoa</taxon>
        <taxon>Arthropoda</taxon>
        <taxon>Hexapoda</taxon>
        <taxon>Insecta</taxon>
        <taxon>Pterygota</taxon>
        <taxon>Neoptera</taxon>
        <taxon>Endopterygota</taxon>
        <taxon>Diptera</taxon>
        <taxon>Nematocera</taxon>
        <taxon>Culicoidea</taxon>
        <taxon>Chaoboridae</taxon>
        <taxon>Corethrella</taxon>
    </lineage>
</organism>
<accession>U5ESD8</accession>
<proteinExistence type="evidence at transcript level"/>
<dbReference type="InterPro" id="IPR028039">
    <property type="entry name" value="CCDC32"/>
</dbReference>
<dbReference type="AlphaFoldDB" id="U5ESD8"/>
<dbReference type="EMBL" id="GANO01004879">
    <property type="protein sequence ID" value="JAB54992.1"/>
    <property type="molecule type" value="mRNA"/>
</dbReference>
<evidence type="ECO:0000256" key="2">
    <source>
        <dbReference type="SAM" id="MobiDB-lite"/>
    </source>
</evidence>
<evidence type="ECO:0000256" key="1">
    <source>
        <dbReference type="SAM" id="Coils"/>
    </source>
</evidence>
<dbReference type="PANTHER" id="PTHR31800">
    <property type="entry name" value="COILED-COIL DOMAIN-CONTAINING PROTEIN 32"/>
    <property type="match status" value="1"/>
</dbReference>
<dbReference type="PANTHER" id="PTHR31800:SF1">
    <property type="entry name" value="COILED-COIL DOMAIN-CONTAINING PROTEIN 32"/>
    <property type="match status" value="1"/>
</dbReference>
<sequence>MSSDDPFIIDTNSDDKQQELVLEFEDNFSTTSIVEEQTDDEVKKVTFNKLPDSENYLKSLENKLRKIKNNQTTLQQLAERREQCMRSLLSGSTRFEENLILEEPLNCSELIRYIRPEQAHTQAEVVNLVKYDQLEQQQESDSEQKQQQEENSDSSTSR</sequence>
<evidence type="ECO:0000313" key="3">
    <source>
        <dbReference type="EMBL" id="JAB54992.1"/>
    </source>
</evidence>